<name>A0A381P3Z2_9ZZZZ</name>
<keyword evidence="1" id="KW-1133">Transmembrane helix</keyword>
<evidence type="ECO:0000313" key="2">
    <source>
        <dbReference type="EMBL" id="SUZ61655.1"/>
    </source>
</evidence>
<accession>A0A381P3Z2</accession>
<reference evidence="2" key="1">
    <citation type="submission" date="2018-05" db="EMBL/GenBank/DDBJ databases">
        <authorList>
            <person name="Lanie J.A."/>
            <person name="Ng W.-L."/>
            <person name="Kazmierczak K.M."/>
            <person name="Andrzejewski T.M."/>
            <person name="Davidsen T.M."/>
            <person name="Wayne K.J."/>
            <person name="Tettelin H."/>
            <person name="Glass J.I."/>
            <person name="Rusch D."/>
            <person name="Podicherti R."/>
            <person name="Tsui H.-C.T."/>
            <person name="Winkler M.E."/>
        </authorList>
    </citation>
    <scope>NUCLEOTIDE SEQUENCE</scope>
</reference>
<protein>
    <recommendedName>
        <fullName evidence="3">DUF4381 domain-containing protein</fullName>
    </recommendedName>
</protein>
<proteinExistence type="predicted"/>
<keyword evidence="1" id="KW-0472">Membrane</keyword>
<feature type="transmembrane region" description="Helical" evidence="1">
    <location>
        <begin position="26"/>
        <end position="46"/>
    </location>
</feature>
<dbReference type="Pfam" id="PF14316">
    <property type="entry name" value="DUF4381"/>
    <property type="match status" value="1"/>
</dbReference>
<dbReference type="AlphaFoldDB" id="A0A381P3Z2"/>
<sequence length="160" mass="18642">MPAENPLANLKDIHLPPTVSWWPPALGWWVLAVLFILLIVLCAWWLHQRYERGRPRIEALRILKDLQEKHDKSPIALTTLRTLSQLLRRTALSFYQQEEVASLQGEEWLKFLDKTGQTTEFTLGAGKIFGKNLYQPEPDFDIEVLFPLVSKWVKECPYQS</sequence>
<dbReference type="EMBL" id="UINC01000818">
    <property type="protein sequence ID" value="SUZ61655.1"/>
    <property type="molecule type" value="Genomic_DNA"/>
</dbReference>
<keyword evidence="1" id="KW-0812">Transmembrane</keyword>
<gene>
    <name evidence="2" type="ORF">METZ01_LOCUS14509</name>
</gene>
<evidence type="ECO:0008006" key="3">
    <source>
        <dbReference type="Google" id="ProtNLM"/>
    </source>
</evidence>
<evidence type="ECO:0000256" key="1">
    <source>
        <dbReference type="SAM" id="Phobius"/>
    </source>
</evidence>
<dbReference type="InterPro" id="IPR025489">
    <property type="entry name" value="DUF4381"/>
</dbReference>
<organism evidence="2">
    <name type="scientific">marine metagenome</name>
    <dbReference type="NCBI Taxonomy" id="408172"/>
    <lineage>
        <taxon>unclassified sequences</taxon>
        <taxon>metagenomes</taxon>
        <taxon>ecological metagenomes</taxon>
    </lineage>
</organism>